<dbReference type="CDD" id="cd01285">
    <property type="entry name" value="nucleoside_deaminase"/>
    <property type="match status" value="1"/>
</dbReference>
<dbReference type="OrthoDB" id="408702at2759"/>
<gene>
    <name evidence="3" type="ORF">FVEG_11509</name>
</gene>
<dbReference type="EMBL" id="DS022258">
    <property type="protein sequence ID" value="EWG52932.1"/>
    <property type="molecule type" value="Genomic_DNA"/>
</dbReference>
<dbReference type="GO" id="GO:0003824">
    <property type="term" value="F:catalytic activity"/>
    <property type="evidence" value="ECO:0007669"/>
    <property type="project" value="InterPro"/>
</dbReference>
<dbReference type="Proteomes" id="UP000009096">
    <property type="component" value="Chromosome 7"/>
</dbReference>
<dbReference type="Gene3D" id="3.40.140.10">
    <property type="entry name" value="Cytidine Deaminase, domain 2"/>
    <property type="match status" value="1"/>
</dbReference>
<evidence type="ECO:0000313" key="4">
    <source>
        <dbReference type="Proteomes" id="UP000009096"/>
    </source>
</evidence>
<proteinExistence type="predicted"/>
<dbReference type="InterPro" id="IPR002125">
    <property type="entry name" value="CMP_dCMP_dom"/>
</dbReference>
<dbReference type="GeneID" id="30069019"/>
<dbReference type="STRING" id="334819.W7N905"/>
<feature type="compositionally biased region" description="Low complexity" evidence="1">
    <location>
        <begin position="1"/>
        <end position="21"/>
    </location>
</feature>
<sequence length="204" mass="22016">MDLSSLTPSTSPLTSQLTTSTYKRKGTAKMISDQDLEHLRLAVSLAHEALEAGDAPFGSVLVSSENKVLQTDRNRTVTGSNGDGRADSTLHPEFTLARWAQLNLSDEERAKSTVYTSGEHCAMCSSAHAWCGLGRIVYASSTEQLEAWKAEFGVKAPVAPLSINQVAPGLTVEGPVEELAKQVYQFQVESWTAKGFKPKSKSKA</sequence>
<evidence type="ECO:0000313" key="3">
    <source>
        <dbReference type="EMBL" id="EWG52932.1"/>
    </source>
</evidence>
<dbReference type="GO" id="GO:0006139">
    <property type="term" value="P:nucleobase-containing compound metabolic process"/>
    <property type="evidence" value="ECO:0007669"/>
    <property type="project" value="UniProtKB-ARBA"/>
</dbReference>
<dbReference type="PROSITE" id="PS51747">
    <property type="entry name" value="CYT_DCMP_DEAMINASES_2"/>
    <property type="match status" value="1"/>
</dbReference>
<dbReference type="VEuPathDB" id="FungiDB:FVEG_11509"/>
<dbReference type="eggNOG" id="KOG1018">
    <property type="taxonomic scope" value="Eukaryota"/>
</dbReference>
<feature type="domain" description="CMP/dCMP-type deaminase" evidence="2">
    <location>
        <begin position="33"/>
        <end position="156"/>
    </location>
</feature>
<dbReference type="SUPFAM" id="SSF53927">
    <property type="entry name" value="Cytidine deaminase-like"/>
    <property type="match status" value="1"/>
</dbReference>
<keyword evidence="4" id="KW-1185">Reference proteome</keyword>
<organism evidence="3 4">
    <name type="scientific">Gibberella moniliformis (strain M3125 / FGSC 7600)</name>
    <name type="common">Maize ear and stalk rot fungus</name>
    <name type="synonym">Fusarium verticillioides</name>
    <dbReference type="NCBI Taxonomy" id="334819"/>
    <lineage>
        <taxon>Eukaryota</taxon>
        <taxon>Fungi</taxon>
        <taxon>Dikarya</taxon>
        <taxon>Ascomycota</taxon>
        <taxon>Pezizomycotina</taxon>
        <taxon>Sordariomycetes</taxon>
        <taxon>Hypocreomycetidae</taxon>
        <taxon>Hypocreales</taxon>
        <taxon>Nectriaceae</taxon>
        <taxon>Fusarium</taxon>
        <taxon>Fusarium fujikuroi species complex</taxon>
    </lineage>
</organism>
<accession>W7N905</accession>
<evidence type="ECO:0000256" key="1">
    <source>
        <dbReference type="SAM" id="MobiDB-lite"/>
    </source>
</evidence>
<dbReference type="InterPro" id="IPR016193">
    <property type="entry name" value="Cytidine_deaminase-like"/>
</dbReference>
<name>W7N905_GIBM7</name>
<dbReference type="PANTHER" id="PTHR11079:SF179">
    <property type="entry name" value="TRNA(ADENINE(34)) DEAMINASE, CHLOROPLASTIC"/>
    <property type="match status" value="1"/>
</dbReference>
<dbReference type="RefSeq" id="XP_018759123.1">
    <property type="nucleotide sequence ID" value="XM_018900791.1"/>
</dbReference>
<dbReference type="AlphaFoldDB" id="W7N905"/>
<dbReference type="PANTHER" id="PTHR11079">
    <property type="entry name" value="CYTOSINE DEAMINASE FAMILY MEMBER"/>
    <property type="match status" value="1"/>
</dbReference>
<evidence type="ECO:0000259" key="2">
    <source>
        <dbReference type="PROSITE" id="PS51747"/>
    </source>
</evidence>
<dbReference type="EMBL" id="CM000584">
    <property type="protein sequence ID" value="EWG52932.1"/>
    <property type="molecule type" value="Genomic_DNA"/>
</dbReference>
<dbReference type="Pfam" id="PF00383">
    <property type="entry name" value="dCMP_cyt_deam_1"/>
    <property type="match status" value="1"/>
</dbReference>
<reference evidence="3 4" key="1">
    <citation type="journal article" date="2010" name="Nature">
        <title>Comparative genomics reveals mobile pathogenicity chromosomes in Fusarium.</title>
        <authorList>
            <person name="Ma L.J."/>
            <person name="van der Does H.C."/>
            <person name="Borkovich K.A."/>
            <person name="Coleman J.J."/>
            <person name="Daboussi M.J."/>
            <person name="Di Pietro A."/>
            <person name="Dufresne M."/>
            <person name="Freitag M."/>
            <person name="Grabherr M."/>
            <person name="Henrissat B."/>
            <person name="Houterman P.M."/>
            <person name="Kang S."/>
            <person name="Shim W.B."/>
            <person name="Woloshuk C."/>
            <person name="Xie X."/>
            <person name="Xu J.R."/>
            <person name="Antoniw J."/>
            <person name="Baker S.E."/>
            <person name="Bluhm B.H."/>
            <person name="Breakspear A."/>
            <person name="Brown D.W."/>
            <person name="Butchko R.A."/>
            <person name="Chapman S."/>
            <person name="Coulson R."/>
            <person name="Coutinho P.M."/>
            <person name="Danchin E.G."/>
            <person name="Diener A."/>
            <person name="Gale L.R."/>
            <person name="Gardiner D.M."/>
            <person name="Goff S."/>
            <person name="Hammond-Kosack K.E."/>
            <person name="Hilburn K."/>
            <person name="Hua-Van A."/>
            <person name="Jonkers W."/>
            <person name="Kazan K."/>
            <person name="Kodira C.D."/>
            <person name="Koehrsen M."/>
            <person name="Kumar L."/>
            <person name="Lee Y.H."/>
            <person name="Li L."/>
            <person name="Manners J.M."/>
            <person name="Miranda-Saavedra D."/>
            <person name="Mukherjee M."/>
            <person name="Park G."/>
            <person name="Park J."/>
            <person name="Park S.Y."/>
            <person name="Proctor R.H."/>
            <person name="Regev A."/>
            <person name="Ruiz-Roldan M.C."/>
            <person name="Sain D."/>
            <person name="Sakthikumar S."/>
            <person name="Sykes S."/>
            <person name="Schwartz D.C."/>
            <person name="Turgeon B.G."/>
            <person name="Wapinski I."/>
            <person name="Yoder O."/>
            <person name="Young S."/>
            <person name="Zeng Q."/>
            <person name="Zhou S."/>
            <person name="Galagan J."/>
            <person name="Cuomo C.A."/>
            <person name="Kistler H.C."/>
            <person name="Rep M."/>
        </authorList>
    </citation>
    <scope>NUCLEOTIDE SEQUENCE [LARGE SCALE GENOMIC DNA]</scope>
    <source>
        <strain evidence="4">M3125 / FGSC 7600</strain>
    </source>
</reference>
<feature type="region of interest" description="Disordered" evidence="1">
    <location>
        <begin position="1"/>
        <end position="24"/>
    </location>
</feature>
<dbReference type="KEGG" id="fvr:FVEG_11509"/>
<protein>
    <recommendedName>
        <fullName evidence="2">CMP/dCMP-type deaminase domain-containing protein</fullName>
    </recommendedName>
</protein>